<feature type="region of interest" description="Disordered" evidence="1">
    <location>
        <begin position="135"/>
        <end position="155"/>
    </location>
</feature>
<evidence type="ECO:0000256" key="1">
    <source>
        <dbReference type="SAM" id="MobiDB-lite"/>
    </source>
</evidence>
<dbReference type="InterPro" id="IPR043502">
    <property type="entry name" value="DNA/RNA_pol_sf"/>
</dbReference>
<dbReference type="Pfam" id="PF00078">
    <property type="entry name" value="RVT_1"/>
    <property type="match status" value="1"/>
</dbReference>
<sequence>MQKCLEQLLTPYFENIFSAWSLGFRTKISGHDSIKRVKQRFKGINYLVKIDLKGYFDKINHDILMRTLNQFIRKNKIFATINKWLKSGFMKDGIKYESLSGSPQGGIISPLLANVYLHYIDLKIEEMIKEGKPIKKDNPEYKKAWRKKPAPSTGE</sequence>
<gene>
    <name evidence="3" type="ORF">OC683_02295</name>
</gene>
<feature type="domain" description="Reverse transcriptase" evidence="2">
    <location>
        <begin position="1"/>
        <end position="155"/>
    </location>
</feature>
<keyword evidence="3" id="KW-0548">Nucleotidyltransferase</keyword>
<dbReference type="PANTHER" id="PTHR34047:SF8">
    <property type="entry name" value="PROTEIN YKFC"/>
    <property type="match status" value="1"/>
</dbReference>
<dbReference type="InterPro" id="IPR051083">
    <property type="entry name" value="GrpII_Intron_Splice-Mob/Def"/>
</dbReference>
<name>A0ABT9D338_9MOLU</name>
<evidence type="ECO:0000313" key="3">
    <source>
        <dbReference type="EMBL" id="MDO8059423.1"/>
    </source>
</evidence>
<accession>A0ABT9D338</accession>
<dbReference type="GO" id="GO:0003964">
    <property type="term" value="F:RNA-directed DNA polymerase activity"/>
    <property type="evidence" value="ECO:0007669"/>
    <property type="project" value="UniProtKB-KW"/>
</dbReference>
<dbReference type="InterPro" id="IPR000477">
    <property type="entry name" value="RT_dom"/>
</dbReference>
<dbReference type="SUPFAM" id="SSF56672">
    <property type="entry name" value="DNA/RNA polymerases"/>
    <property type="match status" value="1"/>
</dbReference>
<keyword evidence="3" id="KW-0695">RNA-directed DNA polymerase</keyword>
<keyword evidence="3" id="KW-0808">Transferase</keyword>
<dbReference type="PANTHER" id="PTHR34047">
    <property type="entry name" value="NUCLEAR INTRON MATURASE 1, MITOCHONDRIAL-RELATED"/>
    <property type="match status" value="1"/>
</dbReference>
<evidence type="ECO:0000259" key="2">
    <source>
        <dbReference type="PROSITE" id="PS50878"/>
    </source>
</evidence>
<keyword evidence="4" id="KW-1185">Reference proteome</keyword>
<comment type="caution">
    <text evidence="3">The sequence shown here is derived from an EMBL/GenBank/DDBJ whole genome shotgun (WGS) entry which is preliminary data.</text>
</comment>
<evidence type="ECO:0000313" key="4">
    <source>
        <dbReference type="Proteomes" id="UP001170674"/>
    </source>
</evidence>
<dbReference type="PROSITE" id="PS50878">
    <property type="entry name" value="RT_POL"/>
    <property type="match status" value="1"/>
</dbReference>
<dbReference type="Proteomes" id="UP001170674">
    <property type="component" value="Unassembled WGS sequence"/>
</dbReference>
<organism evidence="3 4">
    <name type="scientific">Candidatus Phytoplasma crotalariae</name>
    <dbReference type="NCBI Taxonomy" id="2982627"/>
    <lineage>
        <taxon>Bacteria</taxon>
        <taxon>Bacillati</taxon>
        <taxon>Mycoplasmatota</taxon>
        <taxon>Mollicutes</taxon>
        <taxon>Acholeplasmatales</taxon>
        <taxon>Acholeplasmataceae</taxon>
        <taxon>Candidatus Phytoplasma</taxon>
        <taxon>16SrII (Peanut WB group)</taxon>
    </lineage>
</organism>
<dbReference type="CDD" id="cd01651">
    <property type="entry name" value="RT_G2_intron"/>
    <property type="match status" value="1"/>
</dbReference>
<proteinExistence type="predicted"/>
<protein>
    <submittedName>
        <fullName evidence="3">Reverse transcriptase/maturase family protein</fullName>
    </submittedName>
</protein>
<dbReference type="EMBL" id="JAOSIR010000045">
    <property type="protein sequence ID" value="MDO8059423.1"/>
    <property type="molecule type" value="Genomic_DNA"/>
</dbReference>
<reference evidence="3 4" key="1">
    <citation type="journal article" date="2023" name="Int. J. Syst. Evol. Microbiol.">
        <title>The observation of taxonomic boundaries for the 16SrII and 16SrXXV phytoplasmas using genome-based delimitation.</title>
        <authorList>
            <person name="Rodrigues Jardim B."/>
            <person name="Tran-Nguyen L.T.T."/>
            <person name="Gambley C."/>
            <person name="Al-Sadi A.M."/>
            <person name="Al-Subhi A.M."/>
            <person name="Foissac X."/>
            <person name="Salar P."/>
            <person name="Cai H."/>
            <person name="Yang J.Y."/>
            <person name="Davis R."/>
            <person name="Jones L."/>
            <person name="Rodoni B."/>
            <person name="Constable F.E."/>
        </authorList>
    </citation>
    <scope>NUCLEOTIDE SEQUENCE [LARGE SCALE GENOMIC DNA]</scope>
    <source>
        <strain evidence="3">BAWM-OMN-P53</strain>
    </source>
</reference>